<dbReference type="GO" id="GO:0030145">
    <property type="term" value="F:manganese ion binding"/>
    <property type="evidence" value="ECO:0007669"/>
    <property type="project" value="UniProtKB-UniRule"/>
</dbReference>
<evidence type="ECO:0000256" key="1">
    <source>
        <dbReference type="ARBA" id="ARBA00009747"/>
    </source>
</evidence>
<organism evidence="9 10">
    <name type="scientific">Pelagibaculum spongiae</name>
    <dbReference type="NCBI Taxonomy" id="2080658"/>
    <lineage>
        <taxon>Bacteria</taxon>
        <taxon>Pseudomonadati</taxon>
        <taxon>Pseudomonadota</taxon>
        <taxon>Gammaproteobacteria</taxon>
        <taxon>Oceanospirillales</taxon>
        <taxon>Pelagibaculum</taxon>
    </lineage>
</organism>
<keyword evidence="10" id="KW-1185">Reference proteome</keyword>
<evidence type="ECO:0000256" key="2">
    <source>
        <dbReference type="ARBA" id="ARBA00022679"/>
    </source>
</evidence>
<dbReference type="GO" id="GO:0005524">
    <property type="term" value="F:ATP binding"/>
    <property type="evidence" value="ECO:0007669"/>
    <property type="project" value="UniProtKB-UniRule"/>
</dbReference>
<dbReference type="NCBIfam" id="NF000658">
    <property type="entry name" value="PRK00029.1"/>
    <property type="match status" value="1"/>
</dbReference>
<dbReference type="AlphaFoldDB" id="A0A2V1GP11"/>
<dbReference type="EC" id="2.7.7.-" evidence="8"/>
<gene>
    <name evidence="8" type="primary">ydiU</name>
    <name evidence="8" type="synonym">selO</name>
    <name evidence="9" type="ORF">DC094_20205</name>
</gene>
<comment type="catalytic activity">
    <reaction evidence="8">
        <text>L-histidyl-[protein] + UTP = N(tele)-(5'-uridylyl)-L-histidyl-[protein] + diphosphate</text>
        <dbReference type="Rhea" id="RHEA:83891"/>
        <dbReference type="Rhea" id="RHEA-COMP:9745"/>
        <dbReference type="Rhea" id="RHEA-COMP:20239"/>
        <dbReference type="ChEBI" id="CHEBI:29979"/>
        <dbReference type="ChEBI" id="CHEBI:33019"/>
        <dbReference type="ChEBI" id="CHEBI:46398"/>
        <dbReference type="ChEBI" id="CHEBI:233474"/>
    </reaction>
</comment>
<comment type="caution">
    <text evidence="9">The sequence shown here is derived from an EMBL/GenBank/DDBJ whole genome shotgun (WGS) entry which is preliminary data.</text>
</comment>
<feature type="binding site" evidence="8">
    <location>
        <position position="82"/>
    </location>
    <ligand>
        <name>ATP</name>
        <dbReference type="ChEBI" id="CHEBI:30616"/>
    </ligand>
</feature>
<keyword evidence="2 8" id="KW-0808">Transferase</keyword>
<sequence length="481" mass="54382">MNFNNHFLTLNPAFYHCQLPKPLNHAQMMVFNSTLAQQLSKETFSEQQWLELCSGQALPPGAEPLAMKYGGHQFGGWNPELGDGRGLLLGQIIATDDQSYDLHLKGAGQTPYSRHADGRAVLRSSIREFLCSEAMHGLGIATTRALAVTNSQSHVFRETAETGAMLLRVANSHIRFGHFEYFSFNQQHDLLKELLDYTIKQHFPEVTADDYHGFFSAVVSRTAKLIAQWQAQGFCHGVMNTDNMSIIGDTFDYGPFAFLDDYQPGYICNHSDYQGRYAFDRQPAIGMWNLQCLAAAISPLCEPEQLKAALEQYETHLRKHYLQLITHKLGLNINTPEIAPLISGLLNIFTEQKIDYHFFFRKLTLWVEQDLPEAKQASLTLDLENPATLQWLDDYRRAMLEHAIDGTHTTAAAVMAQKNPIYVLRNWYCQQAIEAAEAGDFSVVQQLFEAVSRPFEVRAELSHFSMPPPQQGKHMEISCSS</sequence>
<keyword evidence="5 8" id="KW-0547">Nucleotide-binding</keyword>
<feature type="binding site" evidence="8">
    <location>
        <position position="243"/>
    </location>
    <ligand>
        <name>Mg(2+)</name>
        <dbReference type="ChEBI" id="CHEBI:18420"/>
    </ligand>
</feature>
<feature type="binding site" evidence="8">
    <location>
        <position position="175"/>
    </location>
    <ligand>
        <name>ATP</name>
        <dbReference type="ChEBI" id="CHEBI:30616"/>
    </ligand>
</feature>
<dbReference type="EC" id="2.7.7.108" evidence="8"/>
<keyword evidence="8" id="KW-0464">Manganese</keyword>
<feature type="binding site" evidence="8">
    <location>
        <position position="105"/>
    </location>
    <ligand>
        <name>ATP</name>
        <dbReference type="ChEBI" id="CHEBI:30616"/>
    </ligand>
</feature>
<feature type="binding site" evidence="8">
    <location>
        <position position="168"/>
    </location>
    <ligand>
        <name>ATP</name>
        <dbReference type="ChEBI" id="CHEBI:30616"/>
    </ligand>
</feature>
<accession>A0A2V1GP11</accession>
<evidence type="ECO:0000256" key="5">
    <source>
        <dbReference type="ARBA" id="ARBA00022741"/>
    </source>
</evidence>
<comment type="catalytic activity">
    <reaction evidence="8">
        <text>L-seryl-[protein] + UTP = O-(5'-uridylyl)-L-seryl-[protein] + diphosphate</text>
        <dbReference type="Rhea" id="RHEA:64604"/>
        <dbReference type="Rhea" id="RHEA-COMP:9863"/>
        <dbReference type="Rhea" id="RHEA-COMP:16635"/>
        <dbReference type="ChEBI" id="CHEBI:29999"/>
        <dbReference type="ChEBI" id="CHEBI:33019"/>
        <dbReference type="ChEBI" id="CHEBI:46398"/>
        <dbReference type="ChEBI" id="CHEBI:156051"/>
    </reaction>
</comment>
<comment type="function">
    <text evidence="8">Nucleotidyltransferase involved in the post-translational modification of proteins. It can catalyze the addition of adenosine monophosphate (AMP) or uridine monophosphate (UMP) to a protein, resulting in modifications known as AMPylation and UMPylation.</text>
</comment>
<comment type="catalytic activity">
    <reaction evidence="8">
        <text>L-tyrosyl-[protein] + UTP = O-(5'-uridylyl)-L-tyrosyl-[protein] + diphosphate</text>
        <dbReference type="Rhea" id="RHEA:83887"/>
        <dbReference type="Rhea" id="RHEA-COMP:10136"/>
        <dbReference type="Rhea" id="RHEA-COMP:20238"/>
        <dbReference type="ChEBI" id="CHEBI:33019"/>
        <dbReference type="ChEBI" id="CHEBI:46398"/>
        <dbReference type="ChEBI" id="CHEBI:46858"/>
        <dbReference type="ChEBI" id="CHEBI:90602"/>
    </reaction>
</comment>
<evidence type="ECO:0000256" key="3">
    <source>
        <dbReference type="ARBA" id="ARBA00022695"/>
    </source>
</evidence>
<evidence type="ECO:0000313" key="10">
    <source>
        <dbReference type="Proteomes" id="UP000244906"/>
    </source>
</evidence>
<dbReference type="RefSeq" id="WP_116688935.1">
    <property type="nucleotide sequence ID" value="NZ_CAWNYD010000013.1"/>
</dbReference>
<feature type="binding site" evidence="8">
    <location>
        <position position="117"/>
    </location>
    <ligand>
        <name>ATP</name>
        <dbReference type="ChEBI" id="CHEBI:30616"/>
    </ligand>
</feature>
<feature type="binding site" evidence="8">
    <location>
        <position position="252"/>
    </location>
    <ligand>
        <name>Mg(2+)</name>
        <dbReference type="ChEBI" id="CHEBI:18420"/>
    </ligand>
</feature>
<dbReference type="OrthoDB" id="9776281at2"/>
<evidence type="ECO:0000256" key="4">
    <source>
        <dbReference type="ARBA" id="ARBA00022723"/>
    </source>
</evidence>
<dbReference type="EMBL" id="QDDL01000013">
    <property type="protein sequence ID" value="PVZ64382.1"/>
    <property type="molecule type" value="Genomic_DNA"/>
</dbReference>
<feature type="binding site" evidence="8">
    <location>
        <position position="118"/>
    </location>
    <ligand>
        <name>ATP</name>
        <dbReference type="ChEBI" id="CHEBI:30616"/>
    </ligand>
</feature>
<evidence type="ECO:0000313" key="9">
    <source>
        <dbReference type="EMBL" id="PVZ64382.1"/>
    </source>
</evidence>
<feature type="binding site" evidence="8">
    <location>
        <position position="252"/>
    </location>
    <ligand>
        <name>ATP</name>
        <dbReference type="ChEBI" id="CHEBI:30616"/>
    </ligand>
</feature>
<comment type="catalytic activity">
    <reaction evidence="8">
        <text>L-seryl-[protein] + ATP = 3-O-(5'-adenylyl)-L-seryl-[protein] + diphosphate</text>
        <dbReference type="Rhea" id="RHEA:58120"/>
        <dbReference type="Rhea" id="RHEA-COMP:9863"/>
        <dbReference type="Rhea" id="RHEA-COMP:15073"/>
        <dbReference type="ChEBI" id="CHEBI:29999"/>
        <dbReference type="ChEBI" id="CHEBI:30616"/>
        <dbReference type="ChEBI" id="CHEBI:33019"/>
        <dbReference type="ChEBI" id="CHEBI:142516"/>
        <dbReference type="EC" id="2.7.7.108"/>
    </reaction>
</comment>
<dbReference type="Pfam" id="PF02696">
    <property type="entry name" value="SelO"/>
    <property type="match status" value="1"/>
</dbReference>
<evidence type="ECO:0000256" key="7">
    <source>
        <dbReference type="ARBA" id="ARBA00022842"/>
    </source>
</evidence>
<keyword evidence="6 8" id="KW-0067">ATP-binding</keyword>
<dbReference type="InterPro" id="IPR003846">
    <property type="entry name" value="SelO"/>
</dbReference>
<dbReference type="PANTHER" id="PTHR32057:SF14">
    <property type="entry name" value="PROTEIN ADENYLYLTRANSFERASE SELO, MITOCHONDRIAL"/>
    <property type="match status" value="1"/>
</dbReference>
<keyword evidence="7 8" id="KW-0460">Magnesium</keyword>
<dbReference type="GO" id="GO:0000287">
    <property type="term" value="F:magnesium ion binding"/>
    <property type="evidence" value="ECO:0007669"/>
    <property type="project" value="UniProtKB-UniRule"/>
</dbReference>
<proteinExistence type="inferred from homology"/>
<dbReference type="Proteomes" id="UP000244906">
    <property type="component" value="Unassembled WGS sequence"/>
</dbReference>
<feature type="binding site" evidence="8">
    <location>
        <position position="85"/>
    </location>
    <ligand>
        <name>ATP</name>
        <dbReference type="ChEBI" id="CHEBI:30616"/>
    </ligand>
</feature>
<protein>
    <recommendedName>
        <fullName evidence="8">Protein nucleotidyltransferase YdiU</fullName>
        <ecNumber evidence="8">2.7.7.-</ecNumber>
    </recommendedName>
    <alternativeName>
        <fullName evidence="8">Protein adenylyltransferase YdiU</fullName>
        <ecNumber evidence="8">2.7.7.108</ecNumber>
    </alternativeName>
    <alternativeName>
        <fullName evidence="8">Protein uridylyltransferase YdiU</fullName>
        <ecNumber evidence="8">2.7.7.-</ecNumber>
    </alternativeName>
</protein>
<dbReference type="PANTHER" id="PTHR32057">
    <property type="entry name" value="PROTEIN ADENYLYLTRANSFERASE SELO, MITOCHONDRIAL"/>
    <property type="match status" value="1"/>
</dbReference>
<comment type="cofactor">
    <cofactor evidence="8">
        <name>Mg(2+)</name>
        <dbReference type="ChEBI" id="CHEBI:18420"/>
    </cofactor>
    <cofactor evidence="8">
        <name>Mn(2+)</name>
        <dbReference type="ChEBI" id="CHEBI:29035"/>
    </cofactor>
</comment>
<dbReference type="GO" id="GO:0070733">
    <property type="term" value="F:AMPylase activity"/>
    <property type="evidence" value="ECO:0007669"/>
    <property type="project" value="UniProtKB-EC"/>
</dbReference>
<keyword evidence="4 8" id="KW-0479">Metal-binding</keyword>
<feature type="active site" description="Proton acceptor" evidence="8">
    <location>
        <position position="242"/>
    </location>
</feature>
<comment type="catalytic activity">
    <reaction evidence="8">
        <text>L-tyrosyl-[protein] + ATP = O-(5'-adenylyl)-L-tyrosyl-[protein] + diphosphate</text>
        <dbReference type="Rhea" id="RHEA:54288"/>
        <dbReference type="Rhea" id="RHEA-COMP:10136"/>
        <dbReference type="Rhea" id="RHEA-COMP:13846"/>
        <dbReference type="ChEBI" id="CHEBI:30616"/>
        <dbReference type="ChEBI" id="CHEBI:33019"/>
        <dbReference type="ChEBI" id="CHEBI:46858"/>
        <dbReference type="ChEBI" id="CHEBI:83624"/>
        <dbReference type="EC" id="2.7.7.108"/>
    </reaction>
</comment>
<keyword evidence="3 8" id="KW-0548">Nucleotidyltransferase</keyword>
<comment type="similarity">
    <text evidence="1 8">Belongs to the SELO family.</text>
</comment>
<reference evidence="9 10" key="1">
    <citation type="submission" date="2018-04" db="EMBL/GenBank/DDBJ databases">
        <title>Thalassorhabdus spongiae gen. nov., sp. nov., isolated from a marine sponge in South-West Iceland.</title>
        <authorList>
            <person name="Knobloch S."/>
            <person name="Daussin A."/>
            <person name="Johannsson R."/>
            <person name="Marteinsson V.T."/>
        </authorList>
    </citation>
    <scope>NUCLEOTIDE SEQUENCE [LARGE SCALE GENOMIC DNA]</scope>
    <source>
        <strain evidence="9 10">Hp12</strain>
    </source>
</reference>
<dbReference type="HAMAP" id="MF_00692">
    <property type="entry name" value="SelO"/>
    <property type="match status" value="1"/>
</dbReference>
<comment type="catalytic activity">
    <reaction evidence="8">
        <text>L-threonyl-[protein] + ATP = 3-O-(5'-adenylyl)-L-threonyl-[protein] + diphosphate</text>
        <dbReference type="Rhea" id="RHEA:54292"/>
        <dbReference type="Rhea" id="RHEA-COMP:11060"/>
        <dbReference type="Rhea" id="RHEA-COMP:13847"/>
        <dbReference type="ChEBI" id="CHEBI:30013"/>
        <dbReference type="ChEBI" id="CHEBI:30616"/>
        <dbReference type="ChEBI" id="CHEBI:33019"/>
        <dbReference type="ChEBI" id="CHEBI:138113"/>
        <dbReference type="EC" id="2.7.7.108"/>
    </reaction>
</comment>
<evidence type="ECO:0000256" key="8">
    <source>
        <dbReference type="HAMAP-Rule" id="MF_00692"/>
    </source>
</evidence>
<evidence type="ECO:0000256" key="6">
    <source>
        <dbReference type="ARBA" id="ARBA00022840"/>
    </source>
</evidence>
<name>A0A2V1GP11_9GAMM</name>
<feature type="binding site" evidence="8">
    <location>
        <position position="84"/>
    </location>
    <ligand>
        <name>ATP</name>
        <dbReference type="ChEBI" id="CHEBI:30616"/>
    </ligand>
</feature>